<evidence type="ECO:0000256" key="1">
    <source>
        <dbReference type="SAM" id="Phobius"/>
    </source>
</evidence>
<dbReference type="Pfam" id="PF07811">
    <property type="entry name" value="TadE"/>
    <property type="match status" value="1"/>
</dbReference>
<name>A0A1H0TQF8_SELRU</name>
<evidence type="ECO:0000259" key="2">
    <source>
        <dbReference type="Pfam" id="PF07811"/>
    </source>
</evidence>
<dbReference type="Proteomes" id="UP000182412">
    <property type="component" value="Unassembled WGS sequence"/>
</dbReference>
<accession>A0A1H0TQF8</accession>
<gene>
    <name evidence="3" type="ORF">SAMN05216366_12538</name>
</gene>
<dbReference type="InterPro" id="IPR012495">
    <property type="entry name" value="TadE-like_dom"/>
</dbReference>
<reference evidence="3 4" key="1">
    <citation type="submission" date="2016-10" db="EMBL/GenBank/DDBJ databases">
        <authorList>
            <person name="de Groot N.N."/>
        </authorList>
    </citation>
    <scope>NUCLEOTIDE SEQUENCE [LARGE SCALE GENOMIC DNA]</scope>
    <source>
        <strain evidence="3 4">S137</strain>
    </source>
</reference>
<evidence type="ECO:0000313" key="4">
    <source>
        <dbReference type="Proteomes" id="UP000182412"/>
    </source>
</evidence>
<evidence type="ECO:0000313" key="3">
    <source>
        <dbReference type="EMBL" id="SDP56267.1"/>
    </source>
</evidence>
<feature type="domain" description="TadE-like" evidence="2">
    <location>
        <begin position="9"/>
        <end position="51"/>
    </location>
</feature>
<proteinExistence type="predicted"/>
<organism evidence="3 4">
    <name type="scientific">Selenomonas ruminantium</name>
    <dbReference type="NCBI Taxonomy" id="971"/>
    <lineage>
        <taxon>Bacteria</taxon>
        <taxon>Bacillati</taxon>
        <taxon>Bacillota</taxon>
        <taxon>Negativicutes</taxon>
        <taxon>Selenomonadales</taxon>
        <taxon>Selenomonadaceae</taxon>
        <taxon>Selenomonas</taxon>
    </lineage>
</organism>
<protein>
    <submittedName>
        <fullName evidence="3">Flp pilus assembly protein TadG</fullName>
    </submittedName>
</protein>
<dbReference type="AlphaFoldDB" id="A0A1H0TQF8"/>
<feature type="transmembrane region" description="Helical" evidence="1">
    <location>
        <begin position="12"/>
        <end position="33"/>
    </location>
</feature>
<keyword evidence="1" id="KW-0812">Transmembrane</keyword>
<sequence length="155" mass="17115">MVNVNNEKGQSLVEFCLIVPLFLLMILGMIYGGCAYADYLQYSTAVREAARDIAIQDKDRRQALITGLSNNSAGTIAQYANPLTNLYEPHFSARLIEEEIAGNENGDNNSGNTTKMRFVEVSVVLNLAEDVSVLPERLGPLQCTMPIEKDLEDDN</sequence>
<keyword evidence="1" id="KW-1133">Transmembrane helix</keyword>
<dbReference type="EMBL" id="FNJQ01000025">
    <property type="protein sequence ID" value="SDP56267.1"/>
    <property type="molecule type" value="Genomic_DNA"/>
</dbReference>
<keyword evidence="1" id="KW-0472">Membrane</keyword>